<dbReference type="InterPro" id="IPR017907">
    <property type="entry name" value="Znf_RING_CS"/>
</dbReference>
<evidence type="ECO:0000256" key="1">
    <source>
        <dbReference type="ARBA" id="ARBA00004496"/>
    </source>
</evidence>
<dbReference type="Pfam" id="PF21355">
    <property type="entry name" value="TRAF-mep_MATH"/>
    <property type="match status" value="1"/>
</dbReference>
<dbReference type="GO" id="GO:0008270">
    <property type="term" value="F:zinc ion binding"/>
    <property type="evidence" value="ECO:0007669"/>
    <property type="project" value="UniProtKB-KW"/>
</dbReference>
<dbReference type="InterPro" id="IPR001841">
    <property type="entry name" value="Znf_RING"/>
</dbReference>
<evidence type="ECO:0000256" key="4">
    <source>
        <dbReference type="ARBA" id="ARBA00022771"/>
    </source>
</evidence>
<feature type="domain" description="RING-type" evidence="8">
    <location>
        <begin position="13"/>
        <end position="51"/>
    </location>
</feature>
<evidence type="ECO:0000256" key="3">
    <source>
        <dbReference type="ARBA" id="ARBA00022723"/>
    </source>
</evidence>
<dbReference type="Gene3D" id="3.30.40.10">
    <property type="entry name" value="Zinc/RING finger domain, C3HC4 (zinc finger)"/>
    <property type="match status" value="1"/>
</dbReference>
<accession>A0ABD0YTJ0</accession>
<gene>
    <name evidence="10" type="ORF">AAG570_002850</name>
</gene>
<dbReference type="InterPro" id="IPR003613">
    <property type="entry name" value="Ubox_domain"/>
</dbReference>
<feature type="domain" description="MATH" evidence="9">
    <location>
        <begin position="186"/>
        <end position="330"/>
    </location>
</feature>
<evidence type="ECO:0000256" key="2">
    <source>
        <dbReference type="ARBA" id="ARBA00022490"/>
    </source>
</evidence>
<dbReference type="InterPro" id="IPR008974">
    <property type="entry name" value="TRAF-like"/>
</dbReference>
<keyword evidence="7" id="KW-0175">Coiled coil</keyword>
<dbReference type="PANTHER" id="PTHR10131">
    <property type="entry name" value="TNF RECEPTOR ASSOCIATED FACTOR"/>
    <property type="match status" value="1"/>
</dbReference>
<dbReference type="AlphaFoldDB" id="A0ABD0YTJ0"/>
<dbReference type="PANTHER" id="PTHR10131:SF152">
    <property type="entry name" value="TNF RECEPTOR-ASSOCIATED FACTOR 6"/>
    <property type="match status" value="1"/>
</dbReference>
<feature type="non-terminal residue" evidence="10">
    <location>
        <position position="1"/>
    </location>
</feature>
<proteinExistence type="predicted"/>
<dbReference type="EMBL" id="JBFDAA010000013">
    <property type="protein sequence ID" value="KAL1122519.1"/>
    <property type="molecule type" value="Genomic_DNA"/>
</dbReference>
<keyword evidence="2" id="KW-0963">Cytoplasm</keyword>
<keyword evidence="3" id="KW-0479">Metal-binding</keyword>
<evidence type="ECO:0000259" key="8">
    <source>
        <dbReference type="PROSITE" id="PS50089"/>
    </source>
</evidence>
<dbReference type="Pfam" id="PF13923">
    <property type="entry name" value="zf-C3HC4_2"/>
    <property type="match status" value="1"/>
</dbReference>
<dbReference type="PROSITE" id="PS50089">
    <property type="entry name" value="ZF_RING_2"/>
    <property type="match status" value="1"/>
</dbReference>
<evidence type="ECO:0000256" key="6">
    <source>
        <dbReference type="PROSITE-ProRule" id="PRU00175"/>
    </source>
</evidence>
<organism evidence="10 11">
    <name type="scientific">Ranatra chinensis</name>
    <dbReference type="NCBI Taxonomy" id="642074"/>
    <lineage>
        <taxon>Eukaryota</taxon>
        <taxon>Metazoa</taxon>
        <taxon>Ecdysozoa</taxon>
        <taxon>Arthropoda</taxon>
        <taxon>Hexapoda</taxon>
        <taxon>Insecta</taxon>
        <taxon>Pterygota</taxon>
        <taxon>Neoptera</taxon>
        <taxon>Paraneoptera</taxon>
        <taxon>Hemiptera</taxon>
        <taxon>Heteroptera</taxon>
        <taxon>Panheteroptera</taxon>
        <taxon>Nepomorpha</taxon>
        <taxon>Nepidae</taxon>
        <taxon>Ranatrinae</taxon>
        <taxon>Ranatra</taxon>
    </lineage>
</organism>
<evidence type="ECO:0000256" key="7">
    <source>
        <dbReference type="SAM" id="Coils"/>
    </source>
</evidence>
<dbReference type="InterPro" id="IPR002083">
    <property type="entry name" value="MATH/TRAF_dom"/>
</dbReference>
<dbReference type="Gene3D" id="2.60.210.10">
    <property type="entry name" value="Apoptosis, Tumor Necrosis Factor Receptor Associated Protein 2, Chain A"/>
    <property type="match status" value="1"/>
</dbReference>
<comment type="subcellular location">
    <subcellularLocation>
        <location evidence="1">Cytoplasm</location>
    </subcellularLocation>
</comment>
<dbReference type="PROSITE" id="PS00518">
    <property type="entry name" value="ZF_RING_1"/>
    <property type="match status" value="1"/>
</dbReference>
<name>A0ABD0YTJ0_9HEMI</name>
<dbReference type="Proteomes" id="UP001558652">
    <property type="component" value="Unassembled WGS sequence"/>
</dbReference>
<evidence type="ECO:0000259" key="9">
    <source>
        <dbReference type="PROSITE" id="PS50144"/>
    </source>
</evidence>
<dbReference type="SMART" id="SM00184">
    <property type="entry name" value="RING"/>
    <property type="match status" value="1"/>
</dbReference>
<reference evidence="10 11" key="1">
    <citation type="submission" date="2024-07" db="EMBL/GenBank/DDBJ databases">
        <title>Chromosome-level genome assembly of the water stick insect Ranatra chinensis (Heteroptera: Nepidae).</title>
        <authorList>
            <person name="Liu X."/>
        </authorList>
    </citation>
    <scope>NUCLEOTIDE SEQUENCE [LARGE SCALE GENOMIC DNA]</scope>
    <source>
        <strain evidence="10">Cailab_2021Rc</strain>
        <tissue evidence="10">Muscle</tissue>
    </source>
</reference>
<feature type="coiled-coil region" evidence="7">
    <location>
        <begin position="145"/>
        <end position="172"/>
    </location>
</feature>
<comment type="caution">
    <text evidence="10">The sequence shown here is derived from an EMBL/GenBank/DDBJ whole genome shotgun (WGS) entry which is preliminary data.</text>
</comment>
<keyword evidence="5" id="KW-0862">Zinc</keyword>
<sequence length="333" mass="37822">SRKWQTLDPRFECPICLTCLKEPVLTTCGHRFCRGCIHPWLQKEGSCCPIDGQTLSGEQDLFPDNYTRREIAQQVVECHYPGCSAKKVPLVDMEHHIALAHEKSRKLKGGGIVDDGKAEEAEMWSPPPKQQSPDSTAFGTMYERIVLLEQSSREQQIQCDNLKRRVDTLSEENCRLKVELPLRVCSGTHVWRLTQTTQKLSAMTKDNSVMYYSDGFYTSFAGYRFCARLNVSPSNSDFLSLLVHLMRGDNDDCLSWPFSGRIALTLIHPTVQELSVREVMCSRPELDAFKRPTRQISMRGFGYTEFVTIADVISRGFISANDVLNIKIQINCV</sequence>
<protein>
    <recommendedName>
        <fullName evidence="12">TNF receptor-associated factor 6</fullName>
    </recommendedName>
</protein>
<keyword evidence="11" id="KW-1185">Reference proteome</keyword>
<evidence type="ECO:0000313" key="10">
    <source>
        <dbReference type="EMBL" id="KAL1122519.1"/>
    </source>
</evidence>
<dbReference type="InterPro" id="IPR049342">
    <property type="entry name" value="TRAF1-6_MATH_dom"/>
</dbReference>
<evidence type="ECO:0000256" key="5">
    <source>
        <dbReference type="ARBA" id="ARBA00022833"/>
    </source>
</evidence>
<dbReference type="SUPFAM" id="SSF57850">
    <property type="entry name" value="RING/U-box"/>
    <property type="match status" value="1"/>
</dbReference>
<dbReference type="InterPro" id="IPR013083">
    <property type="entry name" value="Znf_RING/FYVE/PHD"/>
</dbReference>
<dbReference type="GO" id="GO:0005737">
    <property type="term" value="C:cytoplasm"/>
    <property type="evidence" value="ECO:0007669"/>
    <property type="project" value="UniProtKB-SubCell"/>
</dbReference>
<dbReference type="SMART" id="SM00504">
    <property type="entry name" value="Ubox"/>
    <property type="match status" value="1"/>
</dbReference>
<dbReference type="SUPFAM" id="SSF49599">
    <property type="entry name" value="TRAF domain-like"/>
    <property type="match status" value="1"/>
</dbReference>
<keyword evidence="4 6" id="KW-0863">Zinc-finger</keyword>
<evidence type="ECO:0000313" key="11">
    <source>
        <dbReference type="Proteomes" id="UP001558652"/>
    </source>
</evidence>
<evidence type="ECO:0008006" key="12">
    <source>
        <dbReference type="Google" id="ProtNLM"/>
    </source>
</evidence>
<dbReference type="PROSITE" id="PS50144">
    <property type="entry name" value="MATH"/>
    <property type="match status" value="1"/>
</dbReference>